<organism evidence="6 7">
    <name type="scientific">Tetracentron sinense</name>
    <name type="common">Spur-leaf</name>
    <dbReference type="NCBI Taxonomy" id="13715"/>
    <lineage>
        <taxon>Eukaryota</taxon>
        <taxon>Viridiplantae</taxon>
        <taxon>Streptophyta</taxon>
        <taxon>Embryophyta</taxon>
        <taxon>Tracheophyta</taxon>
        <taxon>Spermatophyta</taxon>
        <taxon>Magnoliopsida</taxon>
        <taxon>Trochodendrales</taxon>
        <taxon>Trochodendraceae</taxon>
        <taxon>Tetracentron</taxon>
    </lineage>
</organism>
<evidence type="ECO:0000259" key="5">
    <source>
        <dbReference type="SMART" id="SM00382"/>
    </source>
</evidence>
<protein>
    <recommendedName>
        <fullName evidence="5">AAA+ ATPase domain-containing protein</fullName>
    </recommendedName>
</protein>
<name>A0A835DJY3_TETSI</name>
<dbReference type="PRINTS" id="PR00364">
    <property type="entry name" value="DISEASERSIST"/>
</dbReference>
<dbReference type="Gene3D" id="1.10.10.10">
    <property type="entry name" value="Winged helix-like DNA-binding domain superfamily/Winged helix DNA-binding domain"/>
    <property type="match status" value="1"/>
</dbReference>
<evidence type="ECO:0000256" key="1">
    <source>
        <dbReference type="ARBA" id="ARBA00008894"/>
    </source>
</evidence>
<evidence type="ECO:0000313" key="6">
    <source>
        <dbReference type="EMBL" id="KAF8407013.1"/>
    </source>
</evidence>
<evidence type="ECO:0000256" key="4">
    <source>
        <dbReference type="ARBA" id="ARBA00022840"/>
    </source>
</evidence>
<dbReference type="FunFam" id="3.40.50.300:FF:001091">
    <property type="entry name" value="Probable disease resistance protein At1g61300"/>
    <property type="match status" value="1"/>
</dbReference>
<dbReference type="GO" id="GO:0005524">
    <property type="term" value="F:ATP binding"/>
    <property type="evidence" value="ECO:0007669"/>
    <property type="project" value="UniProtKB-KW"/>
</dbReference>
<dbReference type="Gene3D" id="3.80.10.10">
    <property type="entry name" value="Ribonuclease Inhibitor"/>
    <property type="match status" value="2"/>
</dbReference>
<dbReference type="Pfam" id="PF23559">
    <property type="entry name" value="WHD_DRP"/>
    <property type="match status" value="1"/>
</dbReference>
<dbReference type="InterPro" id="IPR003593">
    <property type="entry name" value="AAA+_ATPase"/>
</dbReference>
<comment type="caution">
    <text evidence="6">The sequence shown here is derived from an EMBL/GenBank/DDBJ whole genome shotgun (WGS) entry which is preliminary data.</text>
</comment>
<dbReference type="InterPro" id="IPR050905">
    <property type="entry name" value="Plant_NBS-LRR"/>
</dbReference>
<dbReference type="FunFam" id="1.10.8.430:FF:000003">
    <property type="entry name" value="Probable disease resistance protein At5g66910"/>
    <property type="match status" value="1"/>
</dbReference>
<dbReference type="SUPFAM" id="SSF52540">
    <property type="entry name" value="P-loop containing nucleoside triphosphate hydrolases"/>
    <property type="match status" value="1"/>
</dbReference>
<dbReference type="GO" id="GO:0006952">
    <property type="term" value="P:defense response"/>
    <property type="evidence" value="ECO:0007669"/>
    <property type="project" value="UniProtKB-KW"/>
</dbReference>
<dbReference type="SMART" id="SM00382">
    <property type="entry name" value="AAA"/>
    <property type="match status" value="1"/>
</dbReference>
<dbReference type="Gene3D" id="3.40.50.300">
    <property type="entry name" value="P-loop containing nucleotide triphosphate hydrolases"/>
    <property type="match status" value="1"/>
</dbReference>
<dbReference type="Pfam" id="PF23598">
    <property type="entry name" value="LRR_14"/>
    <property type="match status" value="1"/>
</dbReference>
<dbReference type="EMBL" id="JABCRI010000004">
    <property type="protein sequence ID" value="KAF8407013.1"/>
    <property type="molecule type" value="Genomic_DNA"/>
</dbReference>
<dbReference type="SUPFAM" id="SSF52058">
    <property type="entry name" value="L domain-like"/>
    <property type="match status" value="1"/>
</dbReference>
<proteinExistence type="inferred from homology"/>
<dbReference type="GO" id="GO:0043531">
    <property type="term" value="F:ADP binding"/>
    <property type="evidence" value="ECO:0007669"/>
    <property type="project" value="InterPro"/>
</dbReference>
<dbReference type="Pfam" id="PF00931">
    <property type="entry name" value="NB-ARC"/>
    <property type="match status" value="1"/>
</dbReference>
<dbReference type="InterPro" id="IPR055414">
    <property type="entry name" value="LRR_R13L4/SHOC2-like"/>
</dbReference>
<dbReference type="InterPro" id="IPR032675">
    <property type="entry name" value="LRR_dom_sf"/>
</dbReference>
<evidence type="ECO:0000313" key="7">
    <source>
        <dbReference type="Proteomes" id="UP000655225"/>
    </source>
</evidence>
<keyword evidence="3" id="KW-0611">Plant defense</keyword>
<dbReference type="Gene3D" id="1.10.8.430">
    <property type="entry name" value="Helical domain of apoptotic protease-activating factors"/>
    <property type="match status" value="1"/>
</dbReference>
<dbReference type="OMA" id="ELCISEC"/>
<dbReference type="InterPro" id="IPR042197">
    <property type="entry name" value="Apaf_helical"/>
</dbReference>
<dbReference type="PANTHER" id="PTHR33463:SF204">
    <property type="entry name" value="NB-ARC DOMAIN-CONTAINING PROTEIN"/>
    <property type="match status" value="1"/>
</dbReference>
<dbReference type="InterPro" id="IPR058922">
    <property type="entry name" value="WHD_DRP"/>
</dbReference>
<comment type="similarity">
    <text evidence="1">Belongs to the disease resistance NB-LRR family.</text>
</comment>
<sequence>MAVARKSLVGMEETLAIIWRMLKDDKVGVIGIIGRAGAGKTALMKQIQARVDQEPESLNFDEVIWVRVSFNENEKTQKSILDSLGLSFSDNYSYQTRAAYISKALSRKRYLLFLDEVLEPFDFGEIGIPYPDPENKCKVILATQDMDVARKMRSSSLLDFEWLSTEESWELFLKNAGWREEQLPEERRYVAERIVKMCRGLPLALATVGRAMADKTTMEEWEQAALDLDYLERRNKDKMDTNLFYHLKFCYDSLKDDTLRSCFCYFSLFPPDYSIRKDKLVHYWISEGILDSNNYDDFDAVFKLGIDTIEALKAACLMESGEFEDSQVKMLGVVHQIALSETAESIDFSKKMEKLLVRAGSGFTEIPCFGEGKEEVQRLSLMENNIEALVSKLPTFPNLLTLMLQQNRKLYYISNVFLDSLPATLRVLDLSHTRIEELPPSVGSLIGLRHLGLSHTSIVALPVELERLVRLKHLDLENTVYLRVIPRQMISKLRDLQVLNLYQSYGDWEVEGCGVAFEELECLERLSILGVTISTKPALERFVRSHTLPKPAWRICIKDCKGFTSMKLPSMFGSMKNLRELCISECYHLEESRIGGESEGEQNWSLPKLEKLSFWKLPKLRIIHEGVVAAESFQNLCEIQIEKCPELKKFPGIVQLQSLGKEIKLQWKKKIN</sequence>
<dbReference type="InterPro" id="IPR036388">
    <property type="entry name" value="WH-like_DNA-bd_sf"/>
</dbReference>
<keyword evidence="2" id="KW-0677">Repeat</keyword>
<dbReference type="FunFam" id="1.10.10.10:FF:000322">
    <property type="entry name" value="Probable disease resistance protein At1g63360"/>
    <property type="match status" value="1"/>
</dbReference>
<reference evidence="6 7" key="1">
    <citation type="submission" date="2020-04" db="EMBL/GenBank/DDBJ databases">
        <title>Plant Genome Project.</title>
        <authorList>
            <person name="Zhang R.-G."/>
        </authorList>
    </citation>
    <scope>NUCLEOTIDE SEQUENCE [LARGE SCALE GENOMIC DNA]</scope>
    <source>
        <strain evidence="6">YNK0</strain>
        <tissue evidence="6">Leaf</tissue>
    </source>
</reference>
<keyword evidence="4" id="KW-0067">ATP-binding</keyword>
<dbReference type="InterPro" id="IPR001611">
    <property type="entry name" value="Leu-rich_rpt"/>
</dbReference>
<evidence type="ECO:0000256" key="3">
    <source>
        <dbReference type="ARBA" id="ARBA00022821"/>
    </source>
</evidence>
<dbReference type="Proteomes" id="UP000655225">
    <property type="component" value="Unassembled WGS sequence"/>
</dbReference>
<gene>
    <name evidence="6" type="ORF">HHK36_006135</name>
</gene>
<dbReference type="AlphaFoldDB" id="A0A835DJY3"/>
<dbReference type="InterPro" id="IPR027417">
    <property type="entry name" value="P-loop_NTPase"/>
</dbReference>
<dbReference type="PROSITE" id="PS51450">
    <property type="entry name" value="LRR"/>
    <property type="match status" value="1"/>
</dbReference>
<feature type="domain" description="AAA+ ATPase" evidence="5">
    <location>
        <begin position="26"/>
        <end position="164"/>
    </location>
</feature>
<dbReference type="PANTHER" id="PTHR33463">
    <property type="entry name" value="NB-ARC DOMAIN-CONTAINING PROTEIN-RELATED"/>
    <property type="match status" value="1"/>
</dbReference>
<evidence type="ECO:0000256" key="2">
    <source>
        <dbReference type="ARBA" id="ARBA00022737"/>
    </source>
</evidence>
<dbReference type="OrthoDB" id="1937853at2759"/>
<keyword evidence="7" id="KW-1185">Reference proteome</keyword>
<keyword evidence="4" id="KW-0547">Nucleotide-binding</keyword>
<accession>A0A835DJY3</accession>
<dbReference type="InterPro" id="IPR002182">
    <property type="entry name" value="NB-ARC"/>
</dbReference>